<reference evidence="2" key="2">
    <citation type="journal article" date="2018" name="Int. J. Biol. Macromol.">
        <title>Higher tRNA gene duplication in mitogenomes of praying mantises (Dictyoptera, Mantodea) and the phylogeny within Mantodea.</title>
        <authorList>
            <person name="Zhang L.-P."/>
            <person name="Yu D.-N."/>
            <person name="Storey K.B."/>
            <person name="Cheng H.-Y."/>
            <person name="Zhang J.-Y."/>
        </authorList>
    </citation>
    <scope>NUCLEOTIDE SEQUENCE</scope>
</reference>
<organism evidence="2">
    <name type="scientific">Caliris sp. JZ-2017</name>
    <dbReference type="NCBI Taxonomy" id="2073104"/>
    <lineage>
        <taxon>Eukaryota</taxon>
        <taxon>Metazoa</taxon>
        <taxon>Ecdysozoa</taxon>
        <taxon>Arthropoda</taxon>
        <taxon>Hexapoda</taxon>
        <taxon>Insecta</taxon>
        <taxon>Pterygota</taxon>
        <taxon>Neoptera</taxon>
        <taxon>Polyneoptera</taxon>
        <taxon>Dictyoptera</taxon>
        <taxon>Mantodea</taxon>
        <taxon>Eumantodea</taxon>
        <taxon>Haanioidea</taxon>
        <taxon>Haaniidae</taxon>
        <taxon>Caliridinae</taxon>
        <taxon>Caliris</taxon>
    </lineage>
</organism>
<evidence type="ECO:0000313" key="2">
    <source>
        <dbReference type="EMBL" id="AVE15622.1"/>
    </source>
</evidence>
<name>A0A343UMX2_9NEOP</name>
<evidence type="ECO:0000256" key="1">
    <source>
        <dbReference type="SAM" id="Phobius"/>
    </source>
</evidence>
<feature type="transmembrane region" description="Helical" evidence="1">
    <location>
        <begin position="6"/>
        <end position="29"/>
    </location>
</feature>
<keyword evidence="1" id="KW-0472">Membrane</keyword>
<dbReference type="AlphaFoldDB" id="A0A343UMX2"/>
<protein>
    <submittedName>
        <fullName evidence="2">ATP synthase F0 subunit 8</fullName>
    </submittedName>
</protein>
<accession>A0A343UMX2</accession>
<proteinExistence type="predicted"/>
<reference evidence="2" key="1">
    <citation type="submission" date="2017-02" db="EMBL/GenBank/DDBJ databases">
        <authorList>
            <person name="Peterson S.W."/>
        </authorList>
    </citation>
    <scope>NUCLEOTIDE SEQUENCE</scope>
</reference>
<keyword evidence="2" id="KW-0496">Mitochondrion</keyword>
<dbReference type="EMBL" id="KY689126">
    <property type="protein sequence ID" value="AVE15622.1"/>
    <property type="molecule type" value="Genomic_DNA"/>
</dbReference>
<geneLocation type="mitochondrion" evidence="2"/>
<sequence>MPQMMPLNWFLLFLMFSMLMIMFNMINYFSMFHLKKNKITLKPSFNTLYWKW</sequence>
<gene>
    <name evidence="2" type="primary">ATP8</name>
</gene>
<keyword evidence="1" id="KW-0812">Transmembrane</keyword>
<keyword evidence="1" id="KW-1133">Transmembrane helix</keyword>